<accession>A4XZH3</accession>
<reference evidence="1" key="1">
    <citation type="submission" date="2007-04" db="EMBL/GenBank/DDBJ databases">
        <title>Complete sequence of Pseudomonas mendocina ymp.</title>
        <authorList>
            <consortium name="US DOE Joint Genome Institute"/>
            <person name="Copeland A."/>
            <person name="Lucas S."/>
            <person name="Lapidus A."/>
            <person name="Barry K."/>
            <person name="Glavina del Rio T."/>
            <person name="Dalin E."/>
            <person name="Tice H."/>
            <person name="Pitluck S."/>
            <person name="Kiss H."/>
            <person name="Brettin T."/>
            <person name="Detter J.C."/>
            <person name="Bruce D."/>
            <person name="Han C."/>
            <person name="Schmutz J."/>
            <person name="Larimer F."/>
            <person name="Land M."/>
            <person name="Hauser L."/>
            <person name="Kyrpides N."/>
            <person name="Mikhailova N."/>
            <person name="Hersman L."/>
            <person name="Dubois J."/>
            <person name="Maurice P."/>
            <person name="Richardson P."/>
        </authorList>
    </citation>
    <scope>NUCLEOTIDE SEQUENCE [LARGE SCALE GENOMIC DNA]</scope>
    <source>
        <strain evidence="1">Ymp</strain>
    </source>
</reference>
<protein>
    <recommendedName>
        <fullName evidence="2">DUF2399 domain-containing protein</fullName>
    </recommendedName>
</protein>
<sequence length="302" mass="34701">MSCEQYIAKSFSKHNSQLIDYMNDLIEDYQRQGYVLTVRQLYYQLVARDVIENTLQSYKRTANLINDAKLAGHMDWDAIEDRTREFLTNPHWDAGSSILRSAAQSYGQDMWENQETRVFVVIEKEALIGVLTGTCRKWDVPILAARGYPSGSVLRGFAEEHLLPALYAGQRVRVLHLGDHDPSGIDMTRDLIERLSLFTRREMDDSDLDRIALTMDQIDEIKPPENPAKTTDSRFAAYRRQYGTSSWELDALSPQYLNDLLEGHIEDHVDPDAWAEKSAEVDAVRNDLRDLARSQEEKEARS</sequence>
<organism evidence="1">
    <name type="scientific">Ectopseudomonas mendocina (strain ymp)</name>
    <name type="common">Pseudomonas mendocina</name>
    <dbReference type="NCBI Taxonomy" id="399739"/>
    <lineage>
        <taxon>Bacteria</taxon>
        <taxon>Pseudomonadati</taxon>
        <taxon>Pseudomonadota</taxon>
        <taxon>Gammaproteobacteria</taxon>
        <taxon>Pseudomonadales</taxon>
        <taxon>Pseudomonadaceae</taxon>
        <taxon>Ectopseudomonas</taxon>
    </lineage>
</organism>
<dbReference type="InterPro" id="IPR036078">
    <property type="entry name" value="Spo11/TopoVI_A_sf"/>
</dbReference>
<dbReference type="GO" id="GO:0005694">
    <property type="term" value="C:chromosome"/>
    <property type="evidence" value="ECO:0007669"/>
    <property type="project" value="InterPro"/>
</dbReference>
<gene>
    <name evidence="1" type="ordered locus">Pmen_3992</name>
</gene>
<dbReference type="STRING" id="399739.Pmen_3992"/>
<dbReference type="eggNOG" id="ENOG502ZAQD">
    <property type="taxonomic scope" value="Bacteria"/>
</dbReference>
<dbReference type="SUPFAM" id="SSF56726">
    <property type="entry name" value="DNA topoisomerase IV, alpha subunit"/>
    <property type="match status" value="1"/>
</dbReference>
<dbReference type="EMBL" id="CP000680">
    <property type="protein sequence ID" value="ABP86739.1"/>
    <property type="molecule type" value="Genomic_DNA"/>
</dbReference>
<evidence type="ECO:0000313" key="1">
    <source>
        <dbReference type="EMBL" id="ABP86739.1"/>
    </source>
</evidence>
<dbReference type="KEGG" id="pmy:Pmen_3992"/>
<name>A4XZH3_ECTM1</name>
<evidence type="ECO:0008006" key="2">
    <source>
        <dbReference type="Google" id="ProtNLM"/>
    </source>
</evidence>
<proteinExistence type="predicted"/>
<dbReference type="GO" id="GO:0003677">
    <property type="term" value="F:DNA binding"/>
    <property type="evidence" value="ECO:0007669"/>
    <property type="project" value="InterPro"/>
</dbReference>
<dbReference type="AlphaFoldDB" id="A4XZH3"/>
<dbReference type="HOGENOM" id="CLU_072325_0_0_6"/>